<comment type="caution">
    <text evidence="2">The sequence shown here is derived from an EMBL/GenBank/DDBJ whole genome shotgun (WGS) entry which is preliminary data.</text>
</comment>
<keyword evidence="3" id="KW-1185">Reference proteome</keyword>
<name>A0ABX1D016_9FLAO</name>
<proteinExistence type="predicted"/>
<gene>
    <name evidence="2" type="ORF">HC175_06160</name>
</gene>
<feature type="domain" description="HD" evidence="1">
    <location>
        <begin position="20"/>
        <end position="113"/>
    </location>
</feature>
<dbReference type="EMBL" id="JAAVJR010000003">
    <property type="protein sequence ID" value="NJW52498.1"/>
    <property type="molecule type" value="Genomic_DNA"/>
</dbReference>
<accession>A0ABX1D016</accession>
<dbReference type="Pfam" id="PF01966">
    <property type="entry name" value="HD"/>
    <property type="match status" value="1"/>
</dbReference>
<evidence type="ECO:0000313" key="3">
    <source>
        <dbReference type="Proteomes" id="UP000703674"/>
    </source>
</evidence>
<dbReference type="CDD" id="cd00077">
    <property type="entry name" value="HDc"/>
    <property type="match status" value="1"/>
</dbReference>
<dbReference type="InterPro" id="IPR006674">
    <property type="entry name" value="HD_domain"/>
</dbReference>
<protein>
    <submittedName>
        <fullName evidence="2">HD domain-containing protein</fullName>
    </submittedName>
</protein>
<reference evidence="2 3" key="1">
    <citation type="submission" date="2020-03" db="EMBL/GenBank/DDBJ databases">
        <title>Salinimicrobium sp. nov, isolated from SCS.</title>
        <authorList>
            <person name="Cao W.R."/>
        </authorList>
    </citation>
    <scope>NUCLEOTIDE SEQUENCE [LARGE SCALE GENOMIC DNA]</scope>
    <source>
        <strain evidence="3">J15B91</strain>
    </source>
</reference>
<evidence type="ECO:0000313" key="2">
    <source>
        <dbReference type="EMBL" id="NJW52498.1"/>
    </source>
</evidence>
<dbReference type="Proteomes" id="UP000703674">
    <property type="component" value="Unassembled WGS sequence"/>
</dbReference>
<dbReference type="Gene3D" id="1.10.3210.10">
    <property type="entry name" value="Hypothetical protein af1432"/>
    <property type="match status" value="1"/>
</dbReference>
<dbReference type="SUPFAM" id="SSF109604">
    <property type="entry name" value="HD-domain/PDEase-like"/>
    <property type="match status" value="1"/>
</dbReference>
<sequence length="186" mass="21599">MMSKLENNLPSWLHYHSPAHTQYVLDKAIFLAEQEGVDGRDLFLIKVAALYHDLGFIENMENHEERGCRMAAQELPEYGLSQEETSKICDMIMATRIPQQPNTTLEKVLADADLEYLGTDKYDEISEQLYKELLHSRPDLTRAQWNEIQVKFLCSHSFHTSYCKIHCEAKKAEHLEALREKLTSEK</sequence>
<organism evidence="2 3">
    <name type="scientific">Salinimicrobium oceani</name>
    <dbReference type="NCBI Taxonomy" id="2722702"/>
    <lineage>
        <taxon>Bacteria</taxon>
        <taxon>Pseudomonadati</taxon>
        <taxon>Bacteroidota</taxon>
        <taxon>Flavobacteriia</taxon>
        <taxon>Flavobacteriales</taxon>
        <taxon>Flavobacteriaceae</taxon>
        <taxon>Salinimicrobium</taxon>
    </lineage>
</organism>
<dbReference type="InterPro" id="IPR003607">
    <property type="entry name" value="HD/PDEase_dom"/>
</dbReference>
<evidence type="ECO:0000259" key="1">
    <source>
        <dbReference type="Pfam" id="PF01966"/>
    </source>
</evidence>